<accession>A0AAN8M5J3</accession>
<comment type="caution">
    <text evidence="1">The sequence shown here is derived from an EMBL/GenBank/DDBJ whole genome shotgun (WGS) entry which is preliminary data.</text>
</comment>
<dbReference type="GO" id="GO:0005096">
    <property type="term" value="F:GTPase activator activity"/>
    <property type="evidence" value="ECO:0007669"/>
    <property type="project" value="TreeGrafter"/>
</dbReference>
<dbReference type="GO" id="GO:0005886">
    <property type="term" value="C:plasma membrane"/>
    <property type="evidence" value="ECO:0007669"/>
    <property type="project" value="TreeGrafter"/>
</dbReference>
<dbReference type="Gene3D" id="2.30.29.30">
    <property type="entry name" value="Pleckstrin-homology domain (PH domain)/Phosphotyrosine-binding domain (PTB)"/>
    <property type="match status" value="1"/>
</dbReference>
<proteinExistence type="predicted"/>
<dbReference type="EMBL" id="JAGTTL010000015">
    <property type="protein sequence ID" value="KAK6312331.1"/>
    <property type="molecule type" value="Genomic_DNA"/>
</dbReference>
<reference evidence="1 2" key="1">
    <citation type="submission" date="2021-04" db="EMBL/GenBank/DDBJ databases">
        <authorList>
            <person name="De Guttry C."/>
            <person name="Zahm M."/>
            <person name="Klopp C."/>
            <person name="Cabau C."/>
            <person name="Louis A."/>
            <person name="Berthelot C."/>
            <person name="Parey E."/>
            <person name="Roest Crollius H."/>
            <person name="Montfort J."/>
            <person name="Robinson-Rechavi M."/>
            <person name="Bucao C."/>
            <person name="Bouchez O."/>
            <person name="Gislard M."/>
            <person name="Lluch J."/>
            <person name="Milhes M."/>
            <person name="Lampietro C."/>
            <person name="Lopez Roques C."/>
            <person name="Donnadieu C."/>
            <person name="Braasch I."/>
            <person name="Desvignes T."/>
            <person name="Postlethwait J."/>
            <person name="Bobe J."/>
            <person name="Wedekind C."/>
            <person name="Guiguen Y."/>
        </authorList>
    </citation>
    <scope>NUCLEOTIDE SEQUENCE [LARGE SCALE GENOMIC DNA]</scope>
    <source>
        <strain evidence="1">Cs_M1</strain>
        <tissue evidence="1">Blood</tissue>
    </source>
</reference>
<dbReference type="InterPro" id="IPR052589">
    <property type="entry name" value="Arf-GAP_dual-PH_domain"/>
</dbReference>
<keyword evidence="2" id="KW-1185">Reference proteome</keyword>
<dbReference type="Proteomes" id="UP001356427">
    <property type="component" value="Unassembled WGS sequence"/>
</dbReference>
<dbReference type="GO" id="GO:0005547">
    <property type="term" value="F:phosphatidylinositol-3,4,5-trisphosphate binding"/>
    <property type="evidence" value="ECO:0007669"/>
    <property type="project" value="TreeGrafter"/>
</dbReference>
<sequence>METGARDNGQFLSRNVFCQSGMGALKYFNKHDAREPKAVMKIHTLNASFQPSKIGQPHGLQVTYLKDKQHQEHLCLPRGWQGNGGLVQRHQSSQISLPTGCFPWGPPR</sequence>
<protein>
    <submittedName>
        <fullName evidence="1">Uncharacterized protein</fullName>
    </submittedName>
</protein>
<name>A0AAN8M5J3_9TELE</name>
<dbReference type="GO" id="GO:0005737">
    <property type="term" value="C:cytoplasm"/>
    <property type="evidence" value="ECO:0007669"/>
    <property type="project" value="TreeGrafter"/>
</dbReference>
<dbReference type="AlphaFoldDB" id="A0AAN8M5J3"/>
<gene>
    <name evidence="1" type="ORF">J4Q44_G00179950</name>
</gene>
<dbReference type="InterPro" id="IPR011993">
    <property type="entry name" value="PH-like_dom_sf"/>
</dbReference>
<evidence type="ECO:0000313" key="2">
    <source>
        <dbReference type="Proteomes" id="UP001356427"/>
    </source>
</evidence>
<organism evidence="1 2">
    <name type="scientific">Coregonus suidteri</name>
    <dbReference type="NCBI Taxonomy" id="861788"/>
    <lineage>
        <taxon>Eukaryota</taxon>
        <taxon>Metazoa</taxon>
        <taxon>Chordata</taxon>
        <taxon>Craniata</taxon>
        <taxon>Vertebrata</taxon>
        <taxon>Euteleostomi</taxon>
        <taxon>Actinopterygii</taxon>
        <taxon>Neopterygii</taxon>
        <taxon>Teleostei</taxon>
        <taxon>Protacanthopterygii</taxon>
        <taxon>Salmoniformes</taxon>
        <taxon>Salmonidae</taxon>
        <taxon>Coregoninae</taxon>
        <taxon>Coregonus</taxon>
    </lineage>
</organism>
<evidence type="ECO:0000313" key="1">
    <source>
        <dbReference type="EMBL" id="KAK6312331.1"/>
    </source>
</evidence>
<dbReference type="PANTHER" id="PTHR46021:SF5">
    <property type="entry name" value="ARF-GAP WITH DUAL PH DOMAIN-CONTAINING PROTEIN 1"/>
    <property type="match status" value="1"/>
</dbReference>
<dbReference type="PANTHER" id="PTHR46021">
    <property type="entry name" value="ARF-GAP WITH DUAL PH DOMAIN-CONTAINING PROTEIN 1-LIKE PROTEIN"/>
    <property type="match status" value="1"/>
</dbReference>